<dbReference type="Gene3D" id="3.30.200.20">
    <property type="entry name" value="Phosphorylase Kinase, domain 1"/>
    <property type="match status" value="1"/>
</dbReference>
<dbReference type="SUPFAM" id="SSF56112">
    <property type="entry name" value="Protein kinase-like (PK-like)"/>
    <property type="match status" value="1"/>
</dbReference>
<dbReference type="EMBL" id="CP137640">
    <property type="protein sequence ID" value="WVX83873.1"/>
    <property type="molecule type" value="Genomic_DNA"/>
</dbReference>
<dbReference type="Gene3D" id="3.90.1200.10">
    <property type="match status" value="1"/>
</dbReference>
<dbReference type="PANTHER" id="PTHR47829">
    <property type="entry name" value="HYDROLASE, PUTATIVE (AFU_ORTHOLOGUE AFUA_1G12880)-RELATED"/>
    <property type="match status" value="1"/>
</dbReference>
<sequence length="357" mass="41424">MKKEQAVNTIPIRNGENFNQEALRKYLYEHVEDFPNQELVVEQFPTGVSNLTYLIKSGEWEAVMRRPPSGPLPPKAHDMRRESDLLKNLYPVFPLVPKPYVFCDDKTVMGVPFYVMQRKKGVVLDDHFPPEMSPSLELCQELSYAVVDALAQLHSVDYEKANLAEFGFPHGFLERQVNGWVNRYRKYETDEIPFFEPLAKWYLNNIPASEGASIIHNDYKLNNMLLSENYKEIEAILDWEIATIGDPLFDLAGALGYWLEGSDPDYLKESLPTVTVMPGFIKRREFVHRYSLKSGRDVPSLNYYMSFTYFKLAVVLQQIYYRWKVGQTVDGRFADFSTKVKNLMLYAYEISNTLNND</sequence>
<feature type="domain" description="Aminoglycoside phosphotransferase" evidence="1">
    <location>
        <begin position="41"/>
        <end position="267"/>
    </location>
</feature>
<accession>A0ABZ2CLJ4</accession>
<dbReference type="CDD" id="cd05154">
    <property type="entry name" value="ACAD10_11_N-like"/>
    <property type="match status" value="1"/>
</dbReference>
<protein>
    <submittedName>
        <fullName evidence="2">Phosphotransferase family protein</fullName>
    </submittedName>
</protein>
<name>A0ABZ2CLJ4_9BACI</name>
<organism evidence="2 3">
    <name type="scientific">Niallia oryzisoli</name>
    <dbReference type="NCBI Taxonomy" id="1737571"/>
    <lineage>
        <taxon>Bacteria</taxon>
        <taxon>Bacillati</taxon>
        <taxon>Bacillota</taxon>
        <taxon>Bacilli</taxon>
        <taxon>Bacillales</taxon>
        <taxon>Bacillaceae</taxon>
        <taxon>Niallia</taxon>
    </lineage>
</organism>
<reference evidence="2 3" key="1">
    <citation type="submission" date="2023-10" db="EMBL/GenBank/DDBJ databases">
        <title>Niallia locisalis sp.nov. isolated from a salt pond sample.</title>
        <authorList>
            <person name="Li X.-J."/>
            <person name="Dong L."/>
        </authorList>
    </citation>
    <scope>NUCLEOTIDE SEQUENCE [LARGE SCALE GENOMIC DNA]</scope>
    <source>
        <strain evidence="2 3">DSM 29761</strain>
    </source>
</reference>
<dbReference type="InterPro" id="IPR011009">
    <property type="entry name" value="Kinase-like_dom_sf"/>
</dbReference>
<keyword evidence="3" id="KW-1185">Reference proteome</keyword>
<evidence type="ECO:0000313" key="2">
    <source>
        <dbReference type="EMBL" id="WVX83873.1"/>
    </source>
</evidence>
<dbReference type="Proteomes" id="UP001357223">
    <property type="component" value="Chromosome"/>
</dbReference>
<dbReference type="InterPro" id="IPR052898">
    <property type="entry name" value="ACAD10-like"/>
</dbReference>
<dbReference type="InterPro" id="IPR002575">
    <property type="entry name" value="Aminoglycoside_PTrfase"/>
</dbReference>
<evidence type="ECO:0000313" key="3">
    <source>
        <dbReference type="Proteomes" id="UP001357223"/>
    </source>
</evidence>
<dbReference type="RefSeq" id="WP_338452745.1">
    <property type="nucleotide sequence ID" value="NZ_CP137640.1"/>
</dbReference>
<proteinExistence type="predicted"/>
<dbReference type="InterPro" id="IPR041726">
    <property type="entry name" value="ACAD10_11_N"/>
</dbReference>
<gene>
    <name evidence="2" type="ORF">R4Z09_13320</name>
</gene>
<dbReference type="Pfam" id="PF01636">
    <property type="entry name" value="APH"/>
    <property type="match status" value="1"/>
</dbReference>
<dbReference type="PANTHER" id="PTHR47829:SF1">
    <property type="entry name" value="HAD FAMILY PHOSPHATASE"/>
    <property type="match status" value="1"/>
</dbReference>
<evidence type="ECO:0000259" key="1">
    <source>
        <dbReference type="Pfam" id="PF01636"/>
    </source>
</evidence>